<feature type="region of interest" description="Disordered" evidence="1">
    <location>
        <begin position="529"/>
        <end position="552"/>
    </location>
</feature>
<dbReference type="AlphaFoldDB" id="A0A4Y8KP52"/>
<dbReference type="InterPro" id="IPR000160">
    <property type="entry name" value="GGDEF_dom"/>
</dbReference>
<dbReference type="PROSITE" id="PS50887">
    <property type="entry name" value="GGDEF"/>
    <property type="match status" value="1"/>
</dbReference>
<dbReference type="PROSITE" id="PS50883">
    <property type="entry name" value="EAL"/>
    <property type="match status" value="1"/>
</dbReference>
<accession>A0A4Y8KP52</accession>
<dbReference type="PANTHER" id="PTHR33121:SF70">
    <property type="entry name" value="SIGNALING PROTEIN YKOW"/>
    <property type="match status" value="1"/>
</dbReference>
<feature type="transmembrane region" description="Helical" evidence="2">
    <location>
        <begin position="243"/>
        <end position="261"/>
    </location>
</feature>
<dbReference type="InterPro" id="IPR035919">
    <property type="entry name" value="EAL_sf"/>
</dbReference>
<comment type="caution">
    <text evidence="3">The sequence shown here is derived from an EMBL/GenBank/DDBJ whole genome shotgun (WGS) entry which is preliminary data.</text>
</comment>
<dbReference type="Pfam" id="PF00990">
    <property type="entry name" value="GGDEF"/>
    <property type="match status" value="1"/>
</dbReference>
<dbReference type="SMART" id="SM00267">
    <property type="entry name" value="GGDEF"/>
    <property type="match status" value="1"/>
</dbReference>
<keyword evidence="2" id="KW-0472">Membrane</keyword>
<gene>
    <name evidence="3" type="ORF">E3T53_05810</name>
</gene>
<dbReference type="EMBL" id="SOHQ01000017">
    <property type="protein sequence ID" value="TFD80223.1"/>
    <property type="molecule type" value="Genomic_DNA"/>
</dbReference>
<feature type="transmembrane region" description="Helical" evidence="2">
    <location>
        <begin position="137"/>
        <end position="159"/>
    </location>
</feature>
<evidence type="ECO:0000256" key="2">
    <source>
        <dbReference type="SAM" id="Phobius"/>
    </source>
</evidence>
<keyword evidence="2" id="KW-1133">Transmembrane helix</keyword>
<evidence type="ECO:0000313" key="4">
    <source>
        <dbReference type="Proteomes" id="UP000298218"/>
    </source>
</evidence>
<dbReference type="Proteomes" id="UP000298218">
    <property type="component" value="Unassembled WGS sequence"/>
</dbReference>
<dbReference type="NCBIfam" id="TIGR00254">
    <property type="entry name" value="GGDEF"/>
    <property type="match status" value="1"/>
</dbReference>
<dbReference type="InterPro" id="IPR043128">
    <property type="entry name" value="Rev_trsase/Diguanyl_cyclase"/>
</dbReference>
<feature type="transmembrane region" description="Helical" evidence="2">
    <location>
        <begin position="39"/>
        <end position="60"/>
    </location>
</feature>
<feature type="transmembrane region" description="Helical" evidence="2">
    <location>
        <begin position="205"/>
        <end position="223"/>
    </location>
</feature>
<evidence type="ECO:0000256" key="1">
    <source>
        <dbReference type="SAM" id="MobiDB-lite"/>
    </source>
</evidence>
<feature type="transmembrane region" description="Helical" evidence="2">
    <location>
        <begin position="165"/>
        <end position="184"/>
    </location>
</feature>
<dbReference type="InterPro" id="IPR029787">
    <property type="entry name" value="Nucleotide_cyclase"/>
</dbReference>
<feature type="transmembrane region" description="Helical" evidence="2">
    <location>
        <begin position="67"/>
        <end position="86"/>
    </location>
</feature>
<dbReference type="Pfam" id="PF00563">
    <property type="entry name" value="EAL"/>
    <property type="match status" value="1"/>
</dbReference>
<dbReference type="InterPro" id="IPR001633">
    <property type="entry name" value="EAL_dom"/>
</dbReference>
<proteinExistence type="predicted"/>
<keyword evidence="2" id="KW-0812">Transmembrane</keyword>
<dbReference type="CDD" id="cd01949">
    <property type="entry name" value="GGDEF"/>
    <property type="match status" value="1"/>
</dbReference>
<dbReference type="Gene3D" id="3.20.20.450">
    <property type="entry name" value="EAL domain"/>
    <property type="match status" value="1"/>
</dbReference>
<protein>
    <submittedName>
        <fullName evidence="3">EAL domain-containing protein</fullName>
    </submittedName>
</protein>
<dbReference type="CDD" id="cd01948">
    <property type="entry name" value="EAL"/>
    <property type="match status" value="1"/>
</dbReference>
<dbReference type="SUPFAM" id="SSF141868">
    <property type="entry name" value="EAL domain-like"/>
    <property type="match status" value="1"/>
</dbReference>
<dbReference type="OrthoDB" id="23692at2"/>
<feature type="transmembrane region" description="Helical" evidence="2">
    <location>
        <begin position="106"/>
        <end position="130"/>
    </location>
</feature>
<evidence type="ECO:0000313" key="3">
    <source>
        <dbReference type="EMBL" id="TFD80223.1"/>
    </source>
</evidence>
<sequence>MISRAARGRGALSAPELVALCTTLWLVRRNRLWDGLRRAGFVIFMAYGIAAIVGAVTHLFRGTITDWVIAAIGVVCVAALESYRFWVGGPPYRSLSFTLPVIALPILAPMLGDPAAVGVLAIGTAVRAIARTHRWSFSAYASGLVGVGATVNLVVFHALRGADVAQVMAVLIAAVAFVVTILTVETGRRMSIAAPWVFDAAVPTSPLRVAIVFVGAAGLTALASLWNNPALPYFDESVQARNALVVLLLLTLVTVAARGSVRLANMRRRFNGLIRGTAALNAKSFSHAADSESFADLLRRAVGEAIGAETVNLRSHPGDPHDIAAAVTLVEGQLLFIVAHRDGMDVAFSRDDQLALNALAHTTDVVVQTRDDIGGLTLRANTDPLTGLPNYGAFQEALANINDHRGYSEALAVLFLDLDDFKRLNDRLGHQAGDDVLRALGHRLHLAVRPFDVVARVGGDEFVIILTRLSSLAEAKLLAESIMAASGEPMVIDNTTVHPLLSIGLAYSAHRETDVSQLVVDADRSMLSVKESRRSGGPAHESSISISDHRSPQVNDSVIDAIRENRLEMAYQPIVSLVTSQIWAFEALVRFSDPEIGSLSPPALVAKAKGLGLLDDLTRQVAEKAMAAAAAFRLVEPRILCMTVNVEAMQVLPERLGIFVEELAHRYPEISLCLELNERSVARVSPALRAQVDHLRDIGILIALDDYGSEDSSVDSLVRVPMDILKIDKSLVDDLDDVRQQEVLMALQGFGDNLEYSMIVEGVEDEVMASHLTRLGIRGAQGFHYGTPQSTEDTLARLEKHGVEAVVPHQPFVPENTAPPLVSLAEDNDAVAVSGP</sequence>
<name>A0A4Y8KP52_9MICO</name>
<dbReference type="GO" id="GO:0071111">
    <property type="term" value="F:cyclic-guanylate-specific phosphodiesterase activity"/>
    <property type="evidence" value="ECO:0007669"/>
    <property type="project" value="InterPro"/>
</dbReference>
<dbReference type="PANTHER" id="PTHR33121">
    <property type="entry name" value="CYCLIC DI-GMP PHOSPHODIESTERASE PDEF"/>
    <property type="match status" value="1"/>
</dbReference>
<organism evidence="3 4">
    <name type="scientific">Cryobacterium psychrophilum</name>
    <dbReference type="NCBI Taxonomy" id="41988"/>
    <lineage>
        <taxon>Bacteria</taxon>
        <taxon>Bacillati</taxon>
        <taxon>Actinomycetota</taxon>
        <taxon>Actinomycetes</taxon>
        <taxon>Micrococcales</taxon>
        <taxon>Microbacteriaceae</taxon>
        <taxon>Cryobacterium</taxon>
    </lineage>
</organism>
<keyword evidence="4" id="KW-1185">Reference proteome</keyword>
<dbReference type="SMART" id="SM00052">
    <property type="entry name" value="EAL"/>
    <property type="match status" value="1"/>
</dbReference>
<dbReference type="Gene3D" id="3.30.70.270">
    <property type="match status" value="1"/>
</dbReference>
<dbReference type="InterPro" id="IPR050706">
    <property type="entry name" value="Cyclic-di-GMP_PDE-like"/>
</dbReference>
<dbReference type="SUPFAM" id="SSF55073">
    <property type="entry name" value="Nucleotide cyclase"/>
    <property type="match status" value="1"/>
</dbReference>
<reference evidence="3 4" key="1">
    <citation type="submission" date="2019-03" db="EMBL/GenBank/DDBJ databases">
        <title>Genomics of glacier-inhabiting Cryobacterium strains.</title>
        <authorList>
            <person name="Liu Q."/>
            <person name="Xin Y.-H."/>
        </authorList>
    </citation>
    <scope>NUCLEOTIDE SEQUENCE [LARGE SCALE GENOMIC DNA]</scope>
    <source>
        <strain evidence="3 4">CGMCC 1.4292</strain>
    </source>
</reference>
<feature type="compositionally biased region" description="Polar residues" evidence="1">
    <location>
        <begin position="542"/>
        <end position="552"/>
    </location>
</feature>